<sequence length="147" mass="16657">MASRQEFTEFKSEVKLIAKLQYRNLTKLLGYCTNGMVANTFYSRGSLARLVIAILLGSATIAVRNLQTIPTGGQNFFEYVLEFIRDVSKTQIGEEYGPWVPFIGTAPLCPLMNRMVLRPSFDSDGRHRSHETGPLLLRKKPCPLLRY</sequence>
<reference evidence="1" key="2">
    <citation type="submission" date="2015-06" db="UniProtKB">
        <authorList>
            <consortium name="EnsemblPlants"/>
        </authorList>
    </citation>
    <scope>IDENTIFICATION</scope>
    <source>
        <strain evidence="1">cv. Heinz 1706</strain>
    </source>
</reference>
<keyword evidence="2" id="KW-1185">Reference proteome</keyword>
<dbReference type="InterPro" id="IPR045082">
    <property type="entry name" value="ATP_syn_F0_a_bact/chloroplast"/>
</dbReference>
<name>K4D0X6_SOLLC</name>
<dbReference type="ExpressionAtlas" id="K4D0X6">
    <property type="expression patterns" value="baseline"/>
</dbReference>
<accession>K4D0X6</accession>
<protein>
    <recommendedName>
        <fullName evidence="3">Serine-threonine/tyrosine-protein kinase catalytic domain-containing protein</fullName>
    </recommendedName>
</protein>
<dbReference type="Proteomes" id="UP000004994">
    <property type="component" value="Chromosome 10"/>
</dbReference>
<evidence type="ECO:0000313" key="1">
    <source>
        <dbReference type="EnsemblPlants" id="Solyc10g052790.1.1"/>
    </source>
</evidence>
<proteinExistence type="predicted"/>
<dbReference type="InParanoid" id="K4D0X6"/>
<dbReference type="GO" id="GO:0015986">
    <property type="term" value="P:proton motive force-driven ATP synthesis"/>
    <property type="evidence" value="ECO:0007669"/>
    <property type="project" value="InterPro"/>
</dbReference>
<dbReference type="PANTHER" id="PTHR42823:SF3">
    <property type="entry name" value="ATP SYNTHASE SUBUNIT A, CHLOROPLASTIC"/>
    <property type="match status" value="1"/>
</dbReference>
<dbReference type="Gramene" id="Solyc10g052790.1.1">
    <property type="protein sequence ID" value="Solyc10g052790.1.1"/>
    <property type="gene ID" value="Solyc10g052790.1"/>
</dbReference>
<dbReference type="HOGENOM" id="CLU_1771292_0_0_1"/>
<dbReference type="Gene3D" id="1.10.510.10">
    <property type="entry name" value="Transferase(Phosphotransferase) domain 1"/>
    <property type="match status" value="1"/>
</dbReference>
<dbReference type="EnsemblPlants" id="Solyc10g052790.1.1">
    <property type="protein sequence ID" value="Solyc10g052790.1.1"/>
    <property type="gene ID" value="Solyc10g052790.1"/>
</dbReference>
<organism evidence="1">
    <name type="scientific">Solanum lycopersicum</name>
    <name type="common">Tomato</name>
    <name type="synonym">Lycopersicon esculentum</name>
    <dbReference type="NCBI Taxonomy" id="4081"/>
    <lineage>
        <taxon>Eukaryota</taxon>
        <taxon>Viridiplantae</taxon>
        <taxon>Streptophyta</taxon>
        <taxon>Embryophyta</taxon>
        <taxon>Tracheophyta</taxon>
        <taxon>Spermatophyta</taxon>
        <taxon>Magnoliopsida</taxon>
        <taxon>eudicotyledons</taxon>
        <taxon>Gunneridae</taxon>
        <taxon>Pentapetalae</taxon>
        <taxon>asterids</taxon>
        <taxon>lamiids</taxon>
        <taxon>Solanales</taxon>
        <taxon>Solanaceae</taxon>
        <taxon>Solanoideae</taxon>
        <taxon>Solaneae</taxon>
        <taxon>Solanum</taxon>
        <taxon>Solanum subgen. Lycopersicon</taxon>
    </lineage>
</organism>
<dbReference type="PhylomeDB" id="K4D0X6"/>
<evidence type="ECO:0008006" key="3">
    <source>
        <dbReference type="Google" id="ProtNLM"/>
    </source>
</evidence>
<dbReference type="GO" id="GO:0015078">
    <property type="term" value="F:proton transmembrane transporter activity"/>
    <property type="evidence" value="ECO:0007669"/>
    <property type="project" value="InterPro"/>
</dbReference>
<evidence type="ECO:0000313" key="2">
    <source>
        <dbReference type="Proteomes" id="UP000004994"/>
    </source>
</evidence>
<dbReference type="PANTHER" id="PTHR42823">
    <property type="entry name" value="ATP SYNTHASE SUBUNIT A, CHLOROPLASTIC"/>
    <property type="match status" value="1"/>
</dbReference>
<reference evidence="1" key="1">
    <citation type="journal article" date="2012" name="Nature">
        <title>The tomato genome sequence provides insights into fleshy fruit evolution.</title>
        <authorList>
            <consortium name="Tomato Genome Consortium"/>
        </authorList>
    </citation>
    <scope>NUCLEOTIDE SEQUENCE [LARGE SCALE GENOMIC DNA]</scope>
    <source>
        <strain evidence="1">cv. Heinz 1706</strain>
    </source>
</reference>
<dbReference type="AlphaFoldDB" id="K4D0X6"/>
<dbReference type="STRING" id="4081.K4D0X6"/>
<dbReference type="GO" id="GO:0045259">
    <property type="term" value="C:proton-transporting ATP synthase complex"/>
    <property type="evidence" value="ECO:0007669"/>
    <property type="project" value="InterPro"/>
</dbReference>